<proteinExistence type="predicted"/>
<gene>
    <name evidence="1" type="ORF">M438DRAFT_344714</name>
</gene>
<organism evidence="1 2">
    <name type="scientific">Aureobasidium pullulans EXF-150</name>
    <dbReference type="NCBI Taxonomy" id="1043002"/>
    <lineage>
        <taxon>Eukaryota</taxon>
        <taxon>Fungi</taxon>
        <taxon>Dikarya</taxon>
        <taxon>Ascomycota</taxon>
        <taxon>Pezizomycotina</taxon>
        <taxon>Dothideomycetes</taxon>
        <taxon>Dothideomycetidae</taxon>
        <taxon>Dothideales</taxon>
        <taxon>Saccotheciaceae</taxon>
        <taxon>Aureobasidium</taxon>
    </lineage>
</organism>
<dbReference type="AlphaFoldDB" id="A0A074XNW2"/>
<protein>
    <submittedName>
        <fullName evidence="1">Uncharacterized protein</fullName>
    </submittedName>
</protein>
<dbReference type="GeneID" id="40747592"/>
<dbReference type="EMBL" id="KL584980">
    <property type="protein sequence ID" value="KEQ85379.1"/>
    <property type="molecule type" value="Genomic_DNA"/>
</dbReference>
<dbReference type="RefSeq" id="XP_029761566.1">
    <property type="nucleotide sequence ID" value="XM_029905286.1"/>
</dbReference>
<sequence>MRVVLLWLNDSTSTCLPCVCALPSTALVRLDPKSDISRYLRTSPRRVQKATIAHLAETIVMDNLGIAVGMIGPMQHKSTSNLELEWRKGELQTPQLSMIGHGQDRHAVRTFCCCSSYHLRLGHP</sequence>
<accession>A0A074XNW2</accession>
<dbReference type="HOGENOM" id="CLU_2003455_0_0_1"/>
<evidence type="ECO:0000313" key="2">
    <source>
        <dbReference type="Proteomes" id="UP000030706"/>
    </source>
</evidence>
<evidence type="ECO:0000313" key="1">
    <source>
        <dbReference type="EMBL" id="KEQ85379.1"/>
    </source>
</evidence>
<keyword evidence="2" id="KW-1185">Reference proteome</keyword>
<dbReference type="Proteomes" id="UP000030706">
    <property type="component" value="Unassembled WGS sequence"/>
</dbReference>
<reference evidence="1 2" key="1">
    <citation type="journal article" date="2014" name="BMC Genomics">
        <title>Genome sequencing of four Aureobasidium pullulans varieties: biotechnological potential, stress tolerance, and description of new species.</title>
        <authorList>
            <person name="Gostin Ar C."/>
            <person name="Ohm R.A."/>
            <person name="Kogej T."/>
            <person name="Sonjak S."/>
            <person name="Turk M."/>
            <person name="Zajc J."/>
            <person name="Zalar P."/>
            <person name="Grube M."/>
            <person name="Sun H."/>
            <person name="Han J."/>
            <person name="Sharma A."/>
            <person name="Chiniquy J."/>
            <person name="Ngan C.Y."/>
            <person name="Lipzen A."/>
            <person name="Barry K."/>
            <person name="Grigoriev I.V."/>
            <person name="Gunde-Cimerman N."/>
        </authorList>
    </citation>
    <scope>NUCLEOTIDE SEQUENCE [LARGE SCALE GENOMIC DNA]</scope>
    <source>
        <strain evidence="1 2">EXF-150</strain>
    </source>
</reference>
<name>A0A074XNW2_AURPU</name>